<dbReference type="Gene3D" id="1.20.120.520">
    <property type="entry name" value="nmb1532 protein domain like"/>
    <property type="match status" value="1"/>
</dbReference>
<name>A0A934Q0U2_9BURK</name>
<protein>
    <submittedName>
        <fullName evidence="2">Hemerythrin domain-containing protein</fullName>
    </submittedName>
</protein>
<organism evidence="2 3">
    <name type="scientific">Ramlibacter algicola</name>
    <dbReference type="NCBI Taxonomy" id="2795217"/>
    <lineage>
        <taxon>Bacteria</taxon>
        <taxon>Pseudomonadati</taxon>
        <taxon>Pseudomonadota</taxon>
        <taxon>Betaproteobacteria</taxon>
        <taxon>Burkholderiales</taxon>
        <taxon>Comamonadaceae</taxon>
        <taxon>Ramlibacter</taxon>
    </lineage>
</organism>
<dbReference type="RefSeq" id="WP_200787151.1">
    <property type="nucleotide sequence ID" value="NZ_JAEDAO010000001.1"/>
</dbReference>
<accession>A0A934Q0U2</accession>
<comment type="caution">
    <text evidence="2">The sequence shown here is derived from an EMBL/GenBank/DDBJ whole genome shotgun (WGS) entry which is preliminary data.</text>
</comment>
<dbReference type="EMBL" id="JAEDAO010000001">
    <property type="protein sequence ID" value="MBK0392202.1"/>
    <property type="molecule type" value="Genomic_DNA"/>
</dbReference>
<dbReference type="PANTHER" id="PTHR35585">
    <property type="entry name" value="HHE DOMAIN PROTEIN (AFU_ORTHOLOGUE AFUA_4G00730)"/>
    <property type="match status" value="1"/>
</dbReference>
<evidence type="ECO:0000259" key="1">
    <source>
        <dbReference type="Pfam" id="PF01814"/>
    </source>
</evidence>
<evidence type="ECO:0000313" key="3">
    <source>
        <dbReference type="Proteomes" id="UP000617041"/>
    </source>
</evidence>
<keyword evidence="3" id="KW-1185">Reference proteome</keyword>
<feature type="domain" description="Hemerythrin-like" evidence="1">
    <location>
        <begin position="7"/>
        <end position="118"/>
    </location>
</feature>
<dbReference type="Pfam" id="PF01814">
    <property type="entry name" value="Hemerythrin"/>
    <property type="match status" value="1"/>
</dbReference>
<proteinExistence type="predicted"/>
<reference evidence="2" key="1">
    <citation type="submission" date="2020-12" db="EMBL/GenBank/DDBJ databases">
        <title>Ramlibacter sp. nov., isolated from a freshwater alga, Cryptomonas.</title>
        <authorList>
            <person name="Kim H.M."/>
            <person name="Jeon C.O."/>
        </authorList>
    </citation>
    <scope>NUCLEOTIDE SEQUENCE</scope>
    <source>
        <strain evidence="2">CrO1</strain>
    </source>
</reference>
<gene>
    <name evidence="2" type="ORF">I8E28_06335</name>
</gene>
<dbReference type="InterPro" id="IPR012312">
    <property type="entry name" value="Hemerythrin-like"/>
</dbReference>
<dbReference type="PANTHER" id="PTHR35585:SF1">
    <property type="entry name" value="HHE DOMAIN PROTEIN (AFU_ORTHOLOGUE AFUA_4G00730)"/>
    <property type="match status" value="1"/>
</dbReference>
<evidence type="ECO:0000313" key="2">
    <source>
        <dbReference type="EMBL" id="MBK0392202.1"/>
    </source>
</evidence>
<dbReference type="Proteomes" id="UP000617041">
    <property type="component" value="Unassembled WGS sequence"/>
</dbReference>
<dbReference type="AlphaFoldDB" id="A0A934Q0U2"/>
<sequence>MPANDDAIDLLDDDHKQVERLFQQYKAAHDASRKRMLAAQICQELTVHTRIEEEVFYPAFRQATGDQQIVEHSTHEHREAMDLVHRIEQAQVDDKLMLELEDAVLHHVNDEREKMFPEARKAKGLDLAALAQQLQRRKSELMAHA</sequence>